<protein>
    <submittedName>
        <fullName evidence="1">Uncharacterized protein</fullName>
    </submittedName>
</protein>
<keyword evidence="2" id="KW-1185">Reference proteome</keyword>
<comment type="caution">
    <text evidence="1">The sequence shown here is derived from an EMBL/GenBank/DDBJ whole genome shotgun (WGS) entry which is preliminary data.</text>
</comment>
<organism evidence="1 2">
    <name type="scientific">Hymenobacter lapidarius</name>
    <dbReference type="NCBI Taxonomy" id="1908237"/>
    <lineage>
        <taxon>Bacteria</taxon>
        <taxon>Pseudomonadati</taxon>
        <taxon>Bacteroidota</taxon>
        <taxon>Cytophagia</taxon>
        <taxon>Cytophagales</taxon>
        <taxon>Hymenobacteraceae</taxon>
        <taxon>Hymenobacter</taxon>
    </lineage>
</organism>
<gene>
    <name evidence="1" type="ORF">BEN47_00435</name>
</gene>
<sequence length="73" mass="8108">MKNVFVIGALVLALGLIGYLYQQLSATQKALQTSEQRFSDCEKVTFQLQNQLALLQKKAASEPRNKALAYDCS</sequence>
<evidence type="ECO:0000313" key="2">
    <source>
        <dbReference type="Proteomes" id="UP000176294"/>
    </source>
</evidence>
<dbReference type="EMBL" id="MDZB01000074">
    <property type="protein sequence ID" value="OGX87670.1"/>
    <property type="molecule type" value="Genomic_DNA"/>
</dbReference>
<evidence type="ECO:0000313" key="1">
    <source>
        <dbReference type="EMBL" id="OGX87670.1"/>
    </source>
</evidence>
<proteinExistence type="predicted"/>
<accession>A0A1G1T9X1</accession>
<dbReference type="RefSeq" id="WP_070725644.1">
    <property type="nucleotide sequence ID" value="NZ_MDZB01000074.1"/>
</dbReference>
<dbReference type="AlphaFoldDB" id="A0A1G1T9X1"/>
<name>A0A1G1T9X1_9BACT</name>
<reference evidence="1 2" key="1">
    <citation type="submission" date="2016-08" db="EMBL/GenBank/DDBJ databases">
        <title>Hymenobacter coccineus sp. nov., Hymenobacter lapidarius sp. nov. and Hymenobacter glacialis sp. nov., isolated from Antarctic soil.</title>
        <authorList>
            <person name="Sedlacek I."/>
            <person name="Kralova S."/>
            <person name="Kyrova K."/>
            <person name="Maslanova I."/>
            <person name="Stankova E."/>
            <person name="Vrbovska V."/>
            <person name="Nemec M."/>
            <person name="Bartak M."/>
            <person name="Svec P."/>
            <person name="Busse H.-J."/>
            <person name="Pantucek R."/>
        </authorList>
    </citation>
    <scope>NUCLEOTIDE SEQUENCE [LARGE SCALE GENOMIC DNA]</scope>
    <source>
        <strain evidence="1 2">CCM 8643</strain>
    </source>
</reference>
<dbReference type="Proteomes" id="UP000176294">
    <property type="component" value="Unassembled WGS sequence"/>
</dbReference>